<keyword evidence="1 2" id="KW-0949">S-adenosyl-L-methionine</keyword>
<dbReference type="CDD" id="cd02440">
    <property type="entry name" value="AdoMet_MTases"/>
    <property type="match status" value="1"/>
</dbReference>
<feature type="non-terminal residue" evidence="3">
    <location>
        <position position="1"/>
    </location>
</feature>
<dbReference type="EMBL" id="CAJNNV010033300">
    <property type="protein sequence ID" value="CAE8643199.1"/>
    <property type="molecule type" value="Genomic_DNA"/>
</dbReference>
<evidence type="ECO:0008006" key="5">
    <source>
        <dbReference type="Google" id="ProtNLM"/>
    </source>
</evidence>
<accession>A0A813I0N2</accession>
<dbReference type="InterPro" id="IPR029063">
    <property type="entry name" value="SAM-dependent_MTases_sf"/>
</dbReference>
<evidence type="ECO:0000256" key="1">
    <source>
        <dbReference type="ARBA" id="ARBA00022691"/>
    </source>
</evidence>
<dbReference type="PANTHER" id="PTHR11006">
    <property type="entry name" value="PROTEIN ARGININE N-METHYLTRANSFERASE"/>
    <property type="match status" value="1"/>
</dbReference>
<dbReference type="SUPFAM" id="SSF53335">
    <property type="entry name" value="S-adenosyl-L-methionine-dependent methyltransferases"/>
    <property type="match status" value="1"/>
</dbReference>
<dbReference type="GO" id="GO:0016274">
    <property type="term" value="F:protein-arginine N-methyltransferase activity"/>
    <property type="evidence" value="ECO:0007669"/>
    <property type="project" value="InterPro"/>
</dbReference>
<dbReference type="GO" id="GO:0042054">
    <property type="term" value="F:histone methyltransferase activity"/>
    <property type="evidence" value="ECO:0007669"/>
    <property type="project" value="TreeGrafter"/>
</dbReference>
<keyword evidence="2" id="KW-0489">Methyltransferase</keyword>
<dbReference type="Gene3D" id="2.70.160.11">
    <property type="entry name" value="Hnrnp arginine n-methyltransferase1"/>
    <property type="match status" value="1"/>
</dbReference>
<dbReference type="InterPro" id="IPR025799">
    <property type="entry name" value="Arg_MeTrfase"/>
</dbReference>
<organism evidence="3 4">
    <name type="scientific">Polarella glacialis</name>
    <name type="common">Dinoflagellate</name>
    <dbReference type="NCBI Taxonomy" id="89957"/>
    <lineage>
        <taxon>Eukaryota</taxon>
        <taxon>Sar</taxon>
        <taxon>Alveolata</taxon>
        <taxon>Dinophyceae</taxon>
        <taxon>Suessiales</taxon>
        <taxon>Suessiaceae</taxon>
        <taxon>Polarella</taxon>
    </lineage>
</organism>
<dbReference type="PANTHER" id="PTHR11006:SF4">
    <property type="entry name" value="PROTEIN ARGININE N-METHYLTRANSFERASE 7"/>
    <property type="match status" value="1"/>
</dbReference>
<reference evidence="3" key="1">
    <citation type="submission" date="2021-02" db="EMBL/GenBank/DDBJ databases">
        <authorList>
            <person name="Dougan E. K."/>
            <person name="Rhodes N."/>
            <person name="Thang M."/>
            <person name="Chan C."/>
        </authorList>
    </citation>
    <scope>NUCLEOTIDE SEQUENCE</scope>
</reference>
<keyword evidence="2" id="KW-0808">Transferase</keyword>
<protein>
    <recommendedName>
        <fullName evidence="5">Methyltransferase domain-containing protein</fullName>
    </recommendedName>
</protein>
<dbReference type="Gene3D" id="3.40.50.150">
    <property type="entry name" value="Vaccinia Virus protein VP39"/>
    <property type="match status" value="1"/>
</dbReference>
<gene>
    <name evidence="3" type="ORF">PGLA1383_LOCUS57563</name>
</gene>
<dbReference type="PROSITE" id="PS51678">
    <property type="entry name" value="SAM_MT_PRMT"/>
    <property type="match status" value="1"/>
</dbReference>
<evidence type="ECO:0000313" key="3">
    <source>
        <dbReference type="EMBL" id="CAE8643199.1"/>
    </source>
</evidence>
<proteinExistence type="predicted"/>
<dbReference type="Pfam" id="PF06325">
    <property type="entry name" value="PrmA"/>
    <property type="match status" value="1"/>
</dbReference>
<dbReference type="GO" id="GO:0032259">
    <property type="term" value="P:methylation"/>
    <property type="evidence" value="ECO:0007669"/>
    <property type="project" value="UniProtKB-KW"/>
</dbReference>
<feature type="non-terminal residue" evidence="3">
    <location>
        <position position="224"/>
    </location>
</feature>
<dbReference type="AlphaFoldDB" id="A0A813I0N2"/>
<dbReference type="Proteomes" id="UP000654075">
    <property type="component" value="Unassembled WGS sequence"/>
</dbReference>
<keyword evidence="4" id="KW-1185">Reference proteome</keyword>
<sequence>AFRKAIFSSCSGKVVLEVGCGSGILSVFAAQAGASRVVAVEGSPATAARAKEVVHANNLSERISIVTGAVEEVVDEINSLLCGSDGGPPKADVIISEWMGYLLMCEDMFPSVAFARDRWLVPGGQVIPCACELWLAPFSHPDMVEELTAYWQTRPYEVDMTPLARHALDEVIREPVLDHLRSVECIISEASSAWRMDCAKCTADEARERQLDFDFSVIHDAPFH</sequence>
<evidence type="ECO:0000256" key="2">
    <source>
        <dbReference type="PROSITE-ProRule" id="PRU01015"/>
    </source>
</evidence>
<comment type="caution">
    <text evidence="3">The sequence shown here is derived from an EMBL/GenBank/DDBJ whole genome shotgun (WGS) entry which is preliminary data.</text>
</comment>
<name>A0A813I0N2_POLGL</name>
<evidence type="ECO:0000313" key="4">
    <source>
        <dbReference type="Proteomes" id="UP000654075"/>
    </source>
</evidence>
<dbReference type="OrthoDB" id="448406at2759"/>